<feature type="transmembrane region" description="Helical" evidence="1">
    <location>
        <begin position="101"/>
        <end position="119"/>
    </location>
</feature>
<keyword evidence="1" id="KW-1133">Transmembrane helix</keyword>
<dbReference type="GeneID" id="98317897"/>
<dbReference type="OrthoDB" id="2297631at2"/>
<sequence>MNNLKKNYYVKTTAVLQLIGVIAAIGGWLIRQPLLFSNILFLIGLFLICISIIDVLLGAHLLAGWFRHKKKGETDEEYRKNKLNLKKVAELKNKPIQIHRIGISGLILGVTYIVLAIIITW</sequence>
<feature type="transmembrane region" description="Helical" evidence="1">
    <location>
        <begin position="12"/>
        <end position="30"/>
    </location>
</feature>
<dbReference type="InterPro" id="IPR025007">
    <property type="entry name" value="DUF3899"/>
</dbReference>
<dbReference type="AlphaFoldDB" id="A0A0R1VZ55"/>
<keyword evidence="1" id="KW-0472">Membrane</keyword>
<evidence type="ECO:0000313" key="4">
    <source>
        <dbReference type="Proteomes" id="UP000051451"/>
    </source>
</evidence>
<dbReference type="RefSeq" id="WP_057870643.1">
    <property type="nucleotide sequence ID" value="NZ_AZGB01000002.1"/>
</dbReference>
<name>A0A0R1VZ55_9LACO</name>
<comment type="caution">
    <text evidence="3">The sequence shown here is derived from an EMBL/GenBank/DDBJ whole genome shotgun (WGS) entry which is preliminary data.</text>
</comment>
<dbReference type="Proteomes" id="UP000051451">
    <property type="component" value="Unassembled WGS sequence"/>
</dbReference>
<gene>
    <name evidence="3" type="ORF">FC89_GL001819</name>
</gene>
<organism evidence="3 4">
    <name type="scientific">Liquorilactobacillus ghanensis DSM 18630</name>
    <dbReference type="NCBI Taxonomy" id="1423750"/>
    <lineage>
        <taxon>Bacteria</taxon>
        <taxon>Bacillati</taxon>
        <taxon>Bacillota</taxon>
        <taxon>Bacilli</taxon>
        <taxon>Lactobacillales</taxon>
        <taxon>Lactobacillaceae</taxon>
        <taxon>Liquorilactobacillus</taxon>
    </lineage>
</organism>
<evidence type="ECO:0000259" key="2">
    <source>
        <dbReference type="Pfam" id="PF13038"/>
    </source>
</evidence>
<dbReference type="EMBL" id="AZGB01000002">
    <property type="protein sequence ID" value="KRM08134.1"/>
    <property type="molecule type" value="Genomic_DNA"/>
</dbReference>
<keyword evidence="4" id="KW-1185">Reference proteome</keyword>
<proteinExistence type="predicted"/>
<reference evidence="3 4" key="1">
    <citation type="journal article" date="2015" name="Genome Announc.">
        <title>Expanding the biotechnology potential of lactobacilli through comparative genomics of 213 strains and associated genera.</title>
        <authorList>
            <person name="Sun Z."/>
            <person name="Harris H.M."/>
            <person name="McCann A."/>
            <person name="Guo C."/>
            <person name="Argimon S."/>
            <person name="Zhang W."/>
            <person name="Yang X."/>
            <person name="Jeffery I.B."/>
            <person name="Cooney J.C."/>
            <person name="Kagawa T.F."/>
            <person name="Liu W."/>
            <person name="Song Y."/>
            <person name="Salvetti E."/>
            <person name="Wrobel A."/>
            <person name="Rasinkangas P."/>
            <person name="Parkhill J."/>
            <person name="Rea M.C."/>
            <person name="O'Sullivan O."/>
            <person name="Ritari J."/>
            <person name="Douillard F.P."/>
            <person name="Paul Ross R."/>
            <person name="Yang R."/>
            <person name="Briner A.E."/>
            <person name="Felis G.E."/>
            <person name="de Vos W.M."/>
            <person name="Barrangou R."/>
            <person name="Klaenhammer T.R."/>
            <person name="Caufield P.W."/>
            <person name="Cui Y."/>
            <person name="Zhang H."/>
            <person name="O'Toole P.W."/>
        </authorList>
    </citation>
    <scope>NUCLEOTIDE SEQUENCE [LARGE SCALE GENOMIC DNA]</scope>
    <source>
        <strain evidence="3 4">DSM 18630</strain>
    </source>
</reference>
<evidence type="ECO:0000256" key="1">
    <source>
        <dbReference type="SAM" id="Phobius"/>
    </source>
</evidence>
<accession>A0A0R1VZ55</accession>
<dbReference type="PATRIC" id="fig|1423750.3.peg.1864"/>
<keyword evidence="1" id="KW-0812">Transmembrane</keyword>
<evidence type="ECO:0000313" key="3">
    <source>
        <dbReference type="EMBL" id="KRM08134.1"/>
    </source>
</evidence>
<dbReference type="STRING" id="1423750.FC89_GL001819"/>
<feature type="domain" description="DUF3899" evidence="2">
    <location>
        <begin position="37"/>
        <end position="120"/>
    </location>
</feature>
<protein>
    <recommendedName>
        <fullName evidence="2">DUF3899 domain-containing protein</fullName>
    </recommendedName>
</protein>
<dbReference type="Pfam" id="PF13038">
    <property type="entry name" value="DUF3899"/>
    <property type="match status" value="1"/>
</dbReference>
<feature type="transmembrane region" description="Helical" evidence="1">
    <location>
        <begin position="36"/>
        <end position="63"/>
    </location>
</feature>